<accession>A0ABT9A9P3</accession>
<dbReference type="Gene3D" id="3.30.565.10">
    <property type="entry name" value="Histidine kinase-like ATPase, C-terminal domain"/>
    <property type="match status" value="1"/>
</dbReference>
<dbReference type="Pfam" id="PF24391">
    <property type="entry name" value="HD-CE"/>
    <property type="match status" value="1"/>
</dbReference>
<organism evidence="2 3">
    <name type="scientific">Hymenobacter mellowenesis</name>
    <dbReference type="NCBI Taxonomy" id="3063995"/>
    <lineage>
        <taxon>Bacteria</taxon>
        <taxon>Pseudomonadati</taxon>
        <taxon>Bacteroidota</taxon>
        <taxon>Cytophagia</taxon>
        <taxon>Cytophagales</taxon>
        <taxon>Hymenobacteraceae</taxon>
        <taxon>Hymenobacter</taxon>
    </lineage>
</organism>
<evidence type="ECO:0000259" key="1">
    <source>
        <dbReference type="Pfam" id="PF24391"/>
    </source>
</evidence>
<dbReference type="Proteomes" id="UP001167796">
    <property type="component" value="Unassembled WGS sequence"/>
</dbReference>
<comment type="caution">
    <text evidence="2">The sequence shown here is derived from an EMBL/GenBank/DDBJ whole genome shotgun (WGS) entry which is preliminary data.</text>
</comment>
<sequence>MPAKINLPAFLEDRLRDATHEPAVRKALQEFGKWFDESKQTFFPDYTNHGIQHIEQVLATVANLIPETAEPAFSKDDAAALILAVLLHDSALHLSKAGFWNLIKGPDQYAHLPFFDRAGWGQTWADFMFLARRWDDAMLANVFGKDETGAPRAQVRDPFEHWQNLTETDNLLIGEFIRKHHPRLAHEMALYGVPGTTGAYLTLNDLPPQWRDLAGLVARSHGLPLRSGLDYLKKTPHFGTFAHRDYRNVHAVYLMALLRVGDYIQIQGDRTSERVFEYKDIRSLVSQVEHKAHLSDIIITDKTDDLESLQIDAYPQEVAVFLRLKEWLAGIQQELDSSWAVLGEVYSLQPKLKNLGLTFRRVRSNLDDVAEFAKTVPYVPDRIRFDVARAELLKLLIGPLYGDDPSYGVRELMQNSIDAVREYDQFVLDNPQYAGVSRREQEADVVVELGPFDEEKSYAVMTISDRGIGMAEATIRDYFLRAGASYRQNSHWKTMFEIDDLGVVKSKVLRSGRFGVGALAAFLIGSTIDVKTKHISASVGYAFKTNLGNKTIVLIKNTDLKVGTVITVNVSKEEYEKLVSSKESKVRPKNWDWYCFAYPTLIRKFSDAKNRNIVEANRGGVNLQIGGWRRISSELPYDVYWTFNPAPRLTCNGIFISDSTAGGGITDEASNHWSPRRWSQGRRYMESIMAYPNLSIIDPDGKLPLNLQRNQLRNDDKPFARELVRDMVQEMLASIYFNGPEYITDPKLAEMSLHPWIERGIGEFVCCKQGYGLQLQTLLHGQPIEYALYYSSSAIKFSLSKDAFVFSSKIRWFGSGVCAKFDFIPTKNTRNYPAKRQFLYHSDFVKIDVGSEMLWKEGHFRGLPHLFVEWQKAGLLLATDSPHRLRTAVVVNNYDTDELDERSKREEHPYDQDSAREMPLLEEEVYPAGYIINVTSKPWLLDELWQEHFGKNWIPFALEDRIAKFPKAAQFFKERYPQVVPDEAWALLGGKPAEGK</sequence>
<dbReference type="InterPro" id="IPR020575">
    <property type="entry name" value="Hsp90_N"/>
</dbReference>
<dbReference type="InterPro" id="IPR056471">
    <property type="entry name" value="HD-CE"/>
</dbReference>
<dbReference type="InterPro" id="IPR036890">
    <property type="entry name" value="HATPase_C_sf"/>
</dbReference>
<dbReference type="PRINTS" id="PR00775">
    <property type="entry name" value="HEATSHOCK90"/>
</dbReference>
<gene>
    <name evidence="2" type="ORF">Q5H92_09330</name>
</gene>
<keyword evidence="2" id="KW-0547">Nucleotide-binding</keyword>
<feature type="domain" description="HD-CE" evidence="1">
    <location>
        <begin position="43"/>
        <end position="336"/>
    </location>
</feature>
<dbReference type="Pfam" id="PF13589">
    <property type="entry name" value="HATPase_c_3"/>
    <property type="match status" value="1"/>
</dbReference>
<proteinExistence type="predicted"/>
<dbReference type="RefSeq" id="WP_305011244.1">
    <property type="nucleotide sequence ID" value="NZ_JAUQSX010000004.1"/>
</dbReference>
<dbReference type="EMBL" id="JAUQSX010000004">
    <property type="protein sequence ID" value="MDO7846556.1"/>
    <property type="molecule type" value="Genomic_DNA"/>
</dbReference>
<evidence type="ECO:0000313" key="3">
    <source>
        <dbReference type="Proteomes" id="UP001167796"/>
    </source>
</evidence>
<protein>
    <submittedName>
        <fullName evidence="2">ATP-binding protein</fullName>
    </submittedName>
</protein>
<evidence type="ECO:0000313" key="2">
    <source>
        <dbReference type="EMBL" id="MDO7846556.1"/>
    </source>
</evidence>
<dbReference type="SUPFAM" id="SSF55874">
    <property type="entry name" value="ATPase domain of HSP90 chaperone/DNA topoisomerase II/histidine kinase"/>
    <property type="match status" value="1"/>
</dbReference>
<reference evidence="2" key="1">
    <citation type="submission" date="2023-07" db="EMBL/GenBank/DDBJ databases">
        <authorList>
            <person name="Kim M.K."/>
        </authorList>
    </citation>
    <scope>NUCLEOTIDE SEQUENCE</scope>
    <source>
        <strain evidence="2">M29</strain>
    </source>
</reference>
<keyword evidence="3" id="KW-1185">Reference proteome</keyword>
<name>A0ABT9A9P3_9BACT</name>
<keyword evidence="2" id="KW-0067">ATP-binding</keyword>
<dbReference type="GO" id="GO:0005524">
    <property type="term" value="F:ATP binding"/>
    <property type="evidence" value="ECO:0007669"/>
    <property type="project" value="UniProtKB-KW"/>
</dbReference>